<feature type="domain" description="GST N-terminal" evidence="2">
    <location>
        <begin position="1"/>
        <end position="85"/>
    </location>
</feature>
<dbReference type="Proteomes" id="UP000469734">
    <property type="component" value="Unassembled WGS sequence"/>
</dbReference>
<dbReference type="PANTHER" id="PTHR44051">
    <property type="entry name" value="GLUTATHIONE S-TRANSFERASE-RELATED"/>
    <property type="match status" value="1"/>
</dbReference>
<dbReference type="CDD" id="cd03048">
    <property type="entry name" value="GST_N_Ure2p_like"/>
    <property type="match status" value="1"/>
</dbReference>
<dbReference type="InterPro" id="IPR036249">
    <property type="entry name" value="Thioredoxin-like_sf"/>
</dbReference>
<evidence type="ECO:0000259" key="2">
    <source>
        <dbReference type="PROSITE" id="PS50404"/>
    </source>
</evidence>
<dbReference type="Gene3D" id="3.40.30.10">
    <property type="entry name" value="Glutaredoxin"/>
    <property type="match status" value="1"/>
</dbReference>
<dbReference type="RefSeq" id="WP_161050412.1">
    <property type="nucleotide sequence ID" value="NZ_WWCR01000012.1"/>
</dbReference>
<evidence type="ECO:0000313" key="5">
    <source>
        <dbReference type="Proteomes" id="UP000469734"/>
    </source>
</evidence>
<dbReference type="SFLD" id="SFLDG00358">
    <property type="entry name" value="Main_(cytGST)"/>
    <property type="match status" value="1"/>
</dbReference>
<reference evidence="4 5" key="1">
    <citation type="submission" date="2019-12" db="EMBL/GenBank/DDBJ databases">
        <title>Novel species isolated from a subtropical stream in China.</title>
        <authorList>
            <person name="Lu H."/>
        </authorList>
    </citation>
    <scope>NUCLEOTIDE SEQUENCE [LARGE SCALE GENOMIC DNA]</scope>
    <source>
        <strain evidence="4 5">FT134W</strain>
    </source>
</reference>
<evidence type="ECO:0000313" key="4">
    <source>
        <dbReference type="EMBL" id="MYM73145.1"/>
    </source>
</evidence>
<dbReference type="Gene3D" id="1.20.1050.10">
    <property type="match status" value="1"/>
</dbReference>
<organism evidence="4 5">
    <name type="scientific">Duganella margarita</name>
    <dbReference type="NCBI Taxonomy" id="2692170"/>
    <lineage>
        <taxon>Bacteria</taxon>
        <taxon>Pseudomonadati</taxon>
        <taxon>Pseudomonadota</taxon>
        <taxon>Betaproteobacteria</taxon>
        <taxon>Burkholderiales</taxon>
        <taxon>Oxalobacteraceae</taxon>
        <taxon>Telluria group</taxon>
        <taxon>Duganella</taxon>
    </lineage>
</organism>
<accession>A0A7X4H1F1</accession>
<sequence length="212" mass="23248">MLTLYTWTTPNGRKIPIMLEELGLQYAIEPVNIGKGEQFTPAFLALSPNNKIPAIVDTDVDGGTVSIFESGAILTYLAEKTGKLLPAAGAERYKVLEWLHWQIGGLGPMLGQVGFFAIRAEEKSELAIKHFVEEADRLLGVMDRQLADNVYIAGTHYSIADIACYPWAVGVLDKLKPALGDKLDSKPNLQRWLTMIGARPAVQRGMALPKVD</sequence>
<dbReference type="InterPro" id="IPR004046">
    <property type="entry name" value="GST_C"/>
</dbReference>
<dbReference type="AlphaFoldDB" id="A0A7X4H1F1"/>
<feature type="domain" description="GST C-terminal" evidence="3">
    <location>
        <begin position="88"/>
        <end position="212"/>
    </location>
</feature>
<dbReference type="InterPro" id="IPR040079">
    <property type="entry name" value="Glutathione_S-Trfase"/>
</dbReference>
<dbReference type="InterPro" id="IPR010987">
    <property type="entry name" value="Glutathione-S-Trfase_C-like"/>
</dbReference>
<dbReference type="InterPro" id="IPR004045">
    <property type="entry name" value="Glutathione_S-Trfase_N"/>
</dbReference>
<dbReference type="PROSITE" id="PS50404">
    <property type="entry name" value="GST_NTER"/>
    <property type="match status" value="1"/>
</dbReference>
<gene>
    <name evidence="4" type="ORF">GTP56_13195</name>
</gene>
<comment type="caution">
    <text evidence="4">The sequence shown here is derived from an EMBL/GenBank/DDBJ whole genome shotgun (WGS) entry which is preliminary data.</text>
</comment>
<evidence type="ECO:0000259" key="3">
    <source>
        <dbReference type="PROSITE" id="PS50405"/>
    </source>
</evidence>
<comment type="similarity">
    <text evidence="1">Belongs to the GST superfamily.</text>
</comment>
<dbReference type="SUPFAM" id="SSF52833">
    <property type="entry name" value="Thioredoxin-like"/>
    <property type="match status" value="1"/>
</dbReference>
<dbReference type="PROSITE" id="PS50405">
    <property type="entry name" value="GST_CTER"/>
    <property type="match status" value="1"/>
</dbReference>
<protein>
    <submittedName>
        <fullName evidence="4">Glutathione S-transferase family protein</fullName>
    </submittedName>
</protein>
<dbReference type="Pfam" id="PF02798">
    <property type="entry name" value="GST_N"/>
    <property type="match status" value="1"/>
</dbReference>
<proteinExistence type="inferred from homology"/>
<dbReference type="PANTHER" id="PTHR44051:SF19">
    <property type="entry name" value="DISULFIDE-BOND OXIDOREDUCTASE YFCG"/>
    <property type="match status" value="1"/>
</dbReference>
<name>A0A7X4H1F1_9BURK</name>
<dbReference type="InterPro" id="IPR036282">
    <property type="entry name" value="Glutathione-S-Trfase_C_sf"/>
</dbReference>
<evidence type="ECO:0000256" key="1">
    <source>
        <dbReference type="RuleBase" id="RU003494"/>
    </source>
</evidence>
<dbReference type="Pfam" id="PF00043">
    <property type="entry name" value="GST_C"/>
    <property type="match status" value="1"/>
</dbReference>
<dbReference type="SUPFAM" id="SSF47616">
    <property type="entry name" value="GST C-terminal domain-like"/>
    <property type="match status" value="1"/>
</dbReference>
<dbReference type="GO" id="GO:0016740">
    <property type="term" value="F:transferase activity"/>
    <property type="evidence" value="ECO:0007669"/>
    <property type="project" value="UniProtKB-KW"/>
</dbReference>
<dbReference type="SFLD" id="SFLDG01151">
    <property type="entry name" value="Main.2:_Nu-like"/>
    <property type="match status" value="1"/>
</dbReference>
<dbReference type="SFLD" id="SFLDS00019">
    <property type="entry name" value="Glutathione_Transferase_(cytos"/>
    <property type="match status" value="1"/>
</dbReference>
<dbReference type="EMBL" id="WWCR01000012">
    <property type="protein sequence ID" value="MYM73145.1"/>
    <property type="molecule type" value="Genomic_DNA"/>
</dbReference>
<keyword evidence="4" id="KW-0808">Transferase</keyword>